<reference evidence="6 7" key="1">
    <citation type="submission" date="2018-08" db="EMBL/GenBank/DDBJ databases">
        <title>A genome reference for cultivated species of the human gut microbiota.</title>
        <authorList>
            <person name="Zou Y."/>
            <person name="Xue W."/>
            <person name="Luo G."/>
        </authorList>
    </citation>
    <scope>NUCLEOTIDE SEQUENCE [LARGE SCALE GENOMIC DNA]</scope>
    <source>
        <strain evidence="6 7">AF21-53</strain>
    </source>
</reference>
<dbReference type="Pfam" id="PF00733">
    <property type="entry name" value="Asn_synthase"/>
    <property type="match status" value="1"/>
</dbReference>
<proteinExistence type="predicted"/>
<dbReference type="Proteomes" id="UP000433928">
    <property type="component" value="Unassembled WGS sequence"/>
</dbReference>
<dbReference type="EC" id="6.3.5.4" evidence="2"/>
<evidence type="ECO:0000259" key="4">
    <source>
        <dbReference type="Pfam" id="PF00733"/>
    </source>
</evidence>
<evidence type="ECO:0000313" key="5">
    <source>
        <dbReference type="EMBL" id="KAB4170199.1"/>
    </source>
</evidence>
<comment type="catalytic activity">
    <reaction evidence="3">
        <text>L-aspartate + L-glutamine + ATP + H2O = L-asparagine + L-glutamate + AMP + diphosphate + H(+)</text>
        <dbReference type="Rhea" id="RHEA:12228"/>
        <dbReference type="ChEBI" id="CHEBI:15377"/>
        <dbReference type="ChEBI" id="CHEBI:15378"/>
        <dbReference type="ChEBI" id="CHEBI:29985"/>
        <dbReference type="ChEBI" id="CHEBI:29991"/>
        <dbReference type="ChEBI" id="CHEBI:30616"/>
        <dbReference type="ChEBI" id="CHEBI:33019"/>
        <dbReference type="ChEBI" id="CHEBI:58048"/>
        <dbReference type="ChEBI" id="CHEBI:58359"/>
        <dbReference type="ChEBI" id="CHEBI:456215"/>
        <dbReference type="EC" id="6.3.5.4"/>
    </reaction>
</comment>
<dbReference type="Gene3D" id="3.40.50.620">
    <property type="entry name" value="HUPs"/>
    <property type="match status" value="1"/>
</dbReference>
<evidence type="ECO:0000256" key="3">
    <source>
        <dbReference type="ARBA" id="ARBA00048741"/>
    </source>
</evidence>
<comment type="caution">
    <text evidence="6">The sequence shown here is derived from an EMBL/GenBank/DDBJ whole genome shotgun (WGS) entry which is preliminary data.</text>
</comment>
<dbReference type="GO" id="GO:0006529">
    <property type="term" value="P:asparagine biosynthetic process"/>
    <property type="evidence" value="ECO:0007669"/>
    <property type="project" value="InterPro"/>
</dbReference>
<dbReference type="EMBL" id="WCUG01000007">
    <property type="protein sequence ID" value="KAB4170199.1"/>
    <property type="molecule type" value="Genomic_DNA"/>
</dbReference>
<evidence type="ECO:0000256" key="2">
    <source>
        <dbReference type="ARBA" id="ARBA00012737"/>
    </source>
</evidence>
<dbReference type="GO" id="GO:0004066">
    <property type="term" value="F:asparagine synthase (glutamine-hydrolyzing) activity"/>
    <property type="evidence" value="ECO:0007669"/>
    <property type="project" value="UniProtKB-EC"/>
</dbReference>
<dbReference type="Proteomes" id="UP000285283">
    <property type="component" value="Unassembled WGS sequence"/>
</dbReference>
<dbReference type="InterPro" id="IPR014729">
    <property type="entry name" value="Rossmann-like_a/b/a_fold"/>
</dbReference>
<dbReference type="GeneID" id="99752651"/>
<organism evidence="6 7">
    <name type="scientific">Bacteroides uniformis</name>
    <dbReference type="NCBI Taxonomy" id="820"/>
    <lineage>
        <taxon>Bacteria</taxon>
        <taxon>Pseudomonadati</taxon>
        <taxon>Bacteroidota</taxon>
        <taxon>Bacteroidia</taxon>
        <taxon>Bacteroidales</taxon>
        <taxon>Bacteroidaceae</taxon>
        <taxon>Bacteroides</taxon>
    </lineage>
</organism>
<dbReference type="RefSeq" id="WP_117878504.1">
    <property type="nucleotide sequence ID" value="NZ_BQNO01000001.1"/>
</dbReference>
<name>A0A412JRW6_BACUN</name>
<evidence type="ECO:0000313" key="8">
    <source>
        <dbReference type="Proteomes" id="UP000433928"/>
    </source>
</evidence>
<dbReference type="PANTHER" id="PTHR43284:SF1">
    <property type="entry name" value="ASPARAGINE SYNTHETASE"/>
    <property type="match status" value="1"/>
</dbReference>
<evidence type="ECO:0000313" key="6">
    <source>
        <dbReference type="EMBL" id="RGS55171.1"/>
    </source>
</evidence>
<evidence type="ECO:0000313" key="7">
    <source>
        <dbReference type="Proteomes" id="UP000285283"/>
    </source>
</evidence>
<protein>
    <recommendedName>
        <fullName evidence="2">asparagine synthase (glutamine-hydrolyzing)</fullName>
        <ecNumber evidence="2">6.3.5.4</ecNumber>
    </recommendedName>
</protein>
<accession>A0A412JRW6</accession>
<dbReference type="PANTHER" id="PTHR43284">
    <property type="entry name" value="ASPARAGINE SYNTHETASE (GLUTAMINE-HYDROLYZING)"/>
    <property type="match status" value="1"/>
</dbReference>
<dbReference type="SUPFAM" id="SSF56235">
    <property type="entry name" value="N-terminal nucleophile aminohydrolases (Ntn hydrolases)"/>
    <property type="match status" value="1"/>
</dbReference>
<dbReference type="InterPro" id="IPR001962">
    <property type="entry name" value="Asn_synthase"/>
</dbReference>
<comment type="pathway">
    <text evidence="1">Amino-acid biosynthesis; L-asparagine biosynthesis; L-asparagine from L-aspartate (L-Gln route): step 1/1.</text>
</comment>
<dbReference type="AlphaFoldDB" id="A0A412JRW6"/>
<dbReference type="InterPro" id="IPR051786">
    <property type="entry name" value="ASN_synthetase/amidase"/>
</dbReference>
<evidence type="ECO:0000256" key="1">
    <source>
        <dbReference type="ARBA" id="ARBA00005187"/>
    </source>
</evidence>
<dbReference type="InterPro" id="IPR029055">
    <property type="entry name" value="Ntn_hydrolases_N"/>
</dbReference>
<dbReference type="EMBL" id="QRVP01000006">
    <property type="protein sequence ID" value="RGS55171.1"/>
    <property type="molecule type" value="Genomic_DNA"/>
</dbReference>
<sequence length="552" mass="64221">MEKQTIGWMFMLSGKNGIVRVKVNFDDRFKDDKFYCDNEKITIVSDGVILNKSELFAKYKVTTLEDLLFLLLKKDEFTFFKEFIGPFNGFYRNKETGVLIVWGNQTGDSAPFYYVGVDGNVVVSNKFNLVYEELKRNGMVYSFSDKAAYQLLSFGYMVDDSTFLKEVKRVRAGKYLFVSEKGMNIKEWHRFSYKVKIDMGMNEAIELIDQGFRKAVKRCFDKDTEYGYKYHLVDLSGGLDSRMTTWVAHDMGYRNIVNICYSQSTSLDCQYAKDVAHFLGNQFYVKYLDEASFVREVEEVTKKNFGMGYYAGITGGNQFLKFLNFRVLGLEHTGQLGDLIVGGGYLKSLREDTIDVNGIKYSNRVSCEDINVSGYEGHELMSLYLRGFQGALSTHYIRSNYTYAVSPFIDPEFIDICFSIPKCLRIYNRLYWTWINKKYPMAGKIQSTRKQRTRFFIFQKLMQLVQGGFRRGLHIIGSRHFSHNKRDMNPFEFWYATNPGIRNFVNTYYEEHIHLLDGYKKLQADSMMLFNQGSVIEKLQVLTILAARKIYA</sequence>
<reference evidence="5 8" key="2">
    <citation type="journal article" date="2019" name="Nat. Med.">
        <title>A library of human gut bacterial isolates paired with longitudinal multiomics data enables mechanistic microbiome research.</title>
        <authorList>
            <person name="Poyet M."/>
            <person name="Groussin M."/>
            <person name="Gibbons S.M."/>
            <person name="Avila-Pacheco J."/>
            <person name="Jiang X."/>
            <person name="Kearney S.M."/>
            <person name="Perrotta A.R."/>
            <person name="Berdy B."/>
            <person name="Zhao S."/>
            <person name="Lieberman T.D."/>
            <person name="Swanson P.K."/>
            <person name="Smith M."/>
            <person name="Roesemann S."/>
            <person name="Alexander J.E."/>
            <person name="Rich S.A."/>
            <person name="Livny J."/>
            <person name="Vlamakis H."/>
            <person name="Clish C."/>
            <person name="Bullock K."/>
            <person name="Deik A."/>
            <person name="Scott J."/>
            <person name="Pierce K.A."/>
            <person name="Xavier R.J."/>
            <person name="Alm E.J."/>
        </authorList>
    </citation>
    <scope>NUCLEOTIDE SEQUENCE [LARGE SCALE GENOMIC DNA]</scope>
    <source>
        <strain evidence="5 8">BIOML-A27</strain>
    </source>
</reference>
<gene>
    <name evidence="6" type="ORF">DWX87_08950</name>
    <name evidence="5" type="ORF">GAQ59_08065</name>
</gene>
<dbReference type="SUPFAM" id="SSF52402">
    <property type="entry name" value="Adenine nucleotide alpha hydrolases-like"/>
    <property type="match status" value="1"/>
</dbReference>
<feature type="domain" description="Asparagine synthetase" evidence="4">
    <location>
        <begin position="209"/>
        <end position="301"/>
    </location>
</feature>